<dbReference type="CDD" id="cd07036">
    <property type="entry name" value="TPP_PYR_E1-PDHc-beta_like"/>
    <property type="match status" value="1"/>
</dbReference>
<dbReference type="GO" id="GO:0016491">
    <property type="term" value="F:oxidoreductase activity"/>
    <property type="evidence" value="ECO:0007669"/>
    <property type="project" value="UniProtKB-KW"/>
</dbReference>
<dbReference type="Gene3D" id="3.40.50.920">
    <property type="match status" value="1"/>
</dbReference>
<dbReference type="Pfam" id="PF02779">
    <property type="entry name" value="Transket_pyr"/>
    <property type="match status" value="1"/>
</dbReference>
<name>A0A150SIR2_SORCE</name>
<dbReference type="AlphaFoldDB" id="A0A150SIR2"/>
<dbReference type="SUPFAM" id="SSF52922">
    <property type="entry name" value="TK C-terminal domain-like"/>
    <property type="match status" value="1"/>
</dbReference>
<sequence length="325" mass="35000">MATYREAVRSGLREALRREPRAFLMGEDVGRYGGAYACSAGLLEEFGPERVRDTPLAESTFVGAGIGAALGGARPIVEVMTVNFSLLALDQIVNNAAALRHMSGGQLSIPLVVRMATGGGRQLAAQHSHSLENWYAHVPGLKALAPATVQDARDMLLAGLDDPDPVVVFEHQYLYPMEGELDDEAPPAAPWRAEVRRAGRHVSLIAHGGSVPKALAAAEQLAERGIEAEVLDLRCLRPLDEEAILATVRRTHRAVLIDEGWRSGSLAAEVSARIMEGAFYELDASVARVCSAEVPIPYARHLEEAALPQVPRIVAAVERTVRRDG</sequence>
<proteinExistence type="predicted"/>
<dbReference type="SUPFAM" id="SSF52518">
    <property type="entry name" value="Thiamin diphosphate-binding fold (THDP-binding)"/>
    <property type="match status" value="1"/>
</dbReference>
<organism evidence="5 6">
    <name type="scientific">Sorangium cellulosum</name>
    <name type="common">Polyangium cellulosum</name>
    <dbReference type="NCBI Taxonomy" id="56"/>
    <lineage>
        <taxon>Bacteria</taxon>
        <taxon>Pseudomonadati</taxon>
        <taxon>Myxococcota</taxon>
        <taxon>Polyangia</taxon>
        <taxon>Polyangiales</taxon>
        <taxon>Polyangiaceae</taxon>
        <taxon>Sorangium</taxon>
    </lineage>
</organism>
<comment type="caution">
    <text evidence="5">The sequence shown here is derived from an EMBL/GenBank/DDBJ whole genome shotgun (WGS) entry which is preliminary data.</text>
</comment>
<keyword evidence="2" id="KW-0560">Oxidoreductase</keyword>
<dbReference type="InterPro" id="IPR005475">
    <property type="entry name" value="Transketolase-like_Pyr-bd"/>
</dbReference>
<dbReference type="Proteomes" id="UP000075635">
    <property type="component" value="Unassembled WGS sequence"/>
</dbReference>
<dbReference type="Pfam" id="PF02780">
    <property type="entry name" value="Transketolase_C"/>
    <property type="match status" value="1"/>
</dbReference>
<protein>
    <submittedName>
        <fullName evidence="5">Pyruvate dehydrogenase</fullName>
    </submittedName>
</protein>
<dbReference type="FunFam" id="3.40.50.970:FF:000001">
    <property type="entry name" value="Pyruvate dehydrogenase E1 beta subunit"/>
    <property type="match status" value="1"/>
</dbReference>
<gene>
    <name evidence="5" type="ORF">BE17_48275</name>
</gene>
<reference evidence="5 6" key="1">
    <citation type="submission" date="2014-02" db="EMBL/GenBank/DDBJ databases">
        <title>The small core and large imbalanced accessory genome model reveals a collaborative survival strategy of Sorangium cellulosum strains in nature.</title>
        <authorList>
            <person name="Han K."/>
            <person name="Peng R."/>
            <person name="Blom J."/>
            <person name="Li Y.-Z."/>
        </authorList>
    </citation>
    <scope>NUCLEOTIDE SEQUENCE [LARGE SCALE GENOMIC DNA]</scope>
    <source>
        <strain evidence="5 6">So0011-07</strain>
    </source>
</reference>
<evidence type="ECO:0000256" key="1">
    <source>
        <dbReference type="ARBA" id="ARBA00001964"/>
    </source>
</evidence>
<evidence type="ECO:0000256" key="2">
    <source>
        <dbReference type="ARBA" id="ARBA00023002"/>
    </source>
</evidence>
<feature type="domain" description="Transketolase-like pyrimidine-binding" evidence="4">
    <location>
        <begin position="2"/>
        <end position="177"/>
    </location>
</feature>
<dbReference type="FunFam" id="3.40.50.920:FF:000001">
    <property type="entry name" value="Pyruvate dehydrogenase E1 beta subunit"/>
    <property type="match status" value="1"/>
</dbReference>
<accession>A0A150SIR2</accession>
<keyword evidence="5" id="KW-0670">Pyruvate</keyword>
<dbReference type="PANTHER" id="PTHR43257:SF2">
    <property type="entry name" value="PYRUVATE DEHYDROGENASE E1 COMPONENT SUBUNIT BETA"/>
    <property type="match status" value="1"/>
</dbReference>
<comment type="cofactor">
    <cofactor evidence="1">
        <name>thiamine diphosphate</name>
        <dbReference type="ChEBI" id="CHEBI:58937"/>
    </cofactor>
</comment>
<dbReference type="InterPro" id="IPR033248">
    <property type="entry name" value="Transketolase_C"/>
</dbReference>
<dbReference type="NCBIfam" id="NF006667">
    <property type="entry name" value="PRK09212.1"/>
    <property type="match status" value="1"/>
</dbReference>
<dbReference type="EMBL" id="JEMB01000933">
    <property type="protein sequence ID" value="KYF92314.1"/>
    <property type="molecule type" value="Genomic_DNA"/>
</dbReference>
<dbReference type="PANTHER" id="PTHR43257">
    <property type="entry name" value="PYRUVATE DEHYDROGENASE E1 COMPONENT BETA SUBUNIT"/>
    <property type="match status" value="1"/>
</dbReference>
<dbReference type="InterPro" id="IPR029061">
    <property type="entry name" value="THDP-binding"/>
</dbReference>
<keyword evidence="3" id="KW-0786">Thiamine pyrophosphate</keyword>
<evidence type="ECO:0000313" key="5">
    <source>
        <dbReference type="EMBL" id="KYF92314.1"/>
    </source>
</evidence>
<evidence type="ECO:0000313" key="6">
    <source>
        <dbReference type="Proteomes" id="UP000075635"/>
    </source>
</evidence>
<dbReference type="InterPro" id="IPR009014">
    <property type="entry name" value="Transketo_C/PFOR_II"/>
</dbReference>
<evidence type="ECO:0000259" key="4">
    <source>
        <dbReference type="SMART" id="SM00861"/>
    </source>
</evidence>
<evidence type="ECO:0000256" key="3">
    <source>
        <dbReference type="ARBA" id="ARBA00023052"/>
    </source>
</evidence>
<dbReference type="SMART" id="SM00861">
    <property type="entry name" value="Transket_pyr"/>
    <property type="match status" value="1"/>
</dbReference>
<dbReference type="Gene3D" id="3.40.50.970">
    <property type="match status" value="1"/>
</dbReference>